<feature type="compositionally biased region" description="Polar residues" evidence="1">
    <location>
        <begin position="375"/>
        <end position="384"/>
    </location>
</feature>
<sequence>MPIEHPWDLRNIHAIFVALLAVIIDPAFLEPIRIAFFNMRAPPRVPQPRQNAAQRNSEDYVTIVRVLALEPQIRRHTVVLPRNPNAIERDGDATDEEDEPERSPQEVAAENLARDIHQQQEEKERRIQESIANGSSNGGASRGNGHGAVRATPYGRRPGASSSNARRGPAGPNGSSNGPNAGAGPSNYHNALGVGPGPNNYPSNNYSSNNHPSNQQNGPSNNSNSRNAVAGPSNHPNALRDTTPGNDANRENAVAGPSNHPNALRLDSTPQNAEAGPSHYSSAQRADAGPSNPPATRREDVPDFDILDLSSLRLNDNSSAMGKGKGKQRAETGSRSAHQLPTSSSQNYHIIPQSLLESFDPRDLFEEESSSNVDVGVSSISSGFVPTPAPAQEQSSQPSSRFASQPSLLSRLSAQAEAPTRAGPSPVPTNPVVEAARPQQTFQQQQTFQPSPFYPTAAWNTDQRTSSRVPINVNLTSSFIKTAD</sequence>
<keyword evidence="2" id="KW-0472">Membrane</keyword>
<feature type="transmembrane region" description="Helical" evidence="2">
    <location>
        <begin position="12"/>
        <end position="29"/>
    </location>
</feature>
<dbReference type="Proteomes" id="UP000027222">
    <property type="component" value="Unassembled WGS sequence"/>
</dbReference>
<reference evidence="4" key="1">
    <citation type="journal article" date="2014" name="Proc. Natl. Acad. Sci. U.S.A.">
        <title>Extensive sampling of basidiomycete genomes demonstrates inadequacy of the white-rot/brown-rot paradigm for wood decay fungi.</title>
        <authorList>
            <person name="Riley R."/>
            <person name="Salamov A.A."/>
            <person name="Brown D.W."/>
            <person name="Nagy L.G."/>
            <person name="Floudas D."/>
            <person name="Held B.W."/>
            <person name="Levasseur A."/>
            <person name="Lombard V."/>
            <person name="Morin E."/>
            <person name="Otillar R."/>
            <person name="Lindquist E.A."/>
            <person name="Sun H."/>
            <person name="LaButti K.M."/>
            <person name="Schmutz J."/>
            <person name="Jabbour D."/>
            <person name="Luo H."/>
            <person name="Baker S.E."/>
            <person name="Pisabarro A.G."/>
            <person name="Walton J.D."/>
            <person name="Blanchette R.A."/>
            <person name="Henrissat B."/>
            <person name="Martin F."/>
            <person name="Cullen D."/>
            <person name="Hibbett D.S."/>
            <person name="Grigoriev I.V."/>
        </authorList>
    </citation>
    <scope>NUCLEOTIDE SEQUENCE [LARGE SCALE GENOMIC DNA]</scope>
    <source>
        <strain evidence="4">CBS 339.88</strain>
    </source>
</reference>
<dbReference type="HOGENOM" id="CLU_563866_0_0_1"/>
<dbReference type="AlphaFoldDB" id="A0A067TCT9"/>
<evidence type="ECO:0000313" key="3">
    <source>
        <dbReference type="EMBL" id="KDR80177.1"/>
    </source>
</evidence>
<evidence type="ECO:0000256" key="1">
    <source>
        <dbReference type="SAM" id="MobiDB-lite"/>
    </source>
</evidence>
<feature type="compositionally biased region" description="Polar residues" evidence="1">
    <location>
        <begin position="331"/>
        <end position="348"/>
    </location>
</feature>
<proteinExistence type="predicted"/>
<gene>
    <name evidence="3" type="ORF">GALMADRAFT_1183349</name>
</gene>
<organism evidence="3 4">
    <name type="scientific">Galerina marginata (strain CBS 339.88)</name>
    <dbReference type="NCBI Taxonomy" id="685588"/>
    <lineage>
        <taxon>Eukaryota</taxon>
        <taxon>Fungi</taxon>
        <taxon>Dikarya</taxon>
        <taxon>Basidiomycota</taxon>
        <taxon>Agaricomycotina</taxon>
        <taxon>Agaricomycetes</taxon>
        <taxon>Agaricomycetidae</taxon>
        <taxon>Agaricales</taxon>
        <taxon>Agaricineae</taxon>
        <taxon>Strophariaceae</taxon>
        <taxon>Galerina</taxon>
    </lineage>
</organism>
<feature type="compositionally biased region" description="Polar residues" evidence="1">
    <location>
        <begin position="401"/>
        <end position="413"/>
    </location>
</feature>
<keyword evidence="4" id="KW-1185">Reference proteome</keyword>
<protein>
    <submittedName>
        <fullName evidence="3">Uncharacterized protein</fullName>
    </submittedName>
</protein>
<feature type="region of interest" description="Disordered" evidence="1">
    <location>
        <begin position="132"/>
        <end position="349"/>
    </location>
</feature>
<feature type="compositionally biased region" description="Low complexity" evidence="1">
    <location>
        <begin position="197"/>
        <end position="225"/>
    </location>
</feature>
<keyword evidence="2" id="KW-0812">Transmembrane</keyword>
<dbReference type="EMBL" id="KL142372">
    <property type="protein sequence ID" value="KDR80177.1"/>
    <property type="molecule type" value="Genomic_DNA"/>
</dbReference>
<feature type="region of interest" description="Disordered" evidence="1">
    <location>
        <begin position="80"/>
        <end position="108"/>
    </location>
</feature>
<accession>A0A067TCT9</accession>
<feature type="compositionally biased region" description="Gly residues" evidence="1">
    <location>
        <begin position="136"/>
        <end position="146"/>
    </location>
</feature>
<feature type="compositionally biased region" description="Low complexity" evidence="1">
    <location>
        <begin position="390"/>
        <end position="400"/>
    </location>
</feature>
<evidence type="ECO:0000256" key="2">
    <source>
        <dbReference type="SAM" id="Phobius"/>
    </source>
</evidence>
<feature type="region of interest" description="Disordered" evidence="1">
    <location>
        <begin position="375"/>
        <end position="461"/>
    </location>
</feature>
<feature type="compositionally biased region" description="Low complexity" evidence="1">
    <location>
        <begin position="168"/>
        <end position="187"/>
    </location>
</feature>
<feature type="compositionally biased region" description="Low complexity" evidence="1">
    <location>
        <begin position="307"/>
        <end position="319"/>
    </location>
</feature>
<feature type="compositionally biased region" description="Low complexity" evidence="1">
    <location>
        <begin position="439"/>
        <end position="449"/>
    </location>
</feature>
<evidence type="ECO:0000313" key="4">
    <source>
        <dbReference type="Proteomes" id="UP000027222"/>
    </source>
</evidence>
<name>A0A067TCT9_GALM3</name>
<keyword evidence="2" id="KW-1133">Transmembrane helix</keyword>